<feature type="transmembrane region" description="Helical" evidence="6">
    <location>
        <begin position="51"/>
        <end position="71"/>
    </location>
</feature>
<dbReference type="EMBL" id="QPHM01000003">
    <property type="protein sequence ID" value="RCU44432.1"/>
    <property type="molecule type" value="Genomic_DNA"/>
</dbReference>
<dbReference type="Pfam" id="PF03379">
    <property type="entry name" value="CcmB"/>
    <property type="match status" value="1"/>
</dbReference>
<accession>A0A368N1Q3</accession>
<dbReference type="PRINTS" id="PR01414">
    <property type="entry name" value="CCMBBIOGNSIS"/>
</dbReference>
<dbReference type="AlphaFoldDB" id="A0A368N1Q3"/>
<evidence type="ECO:0000256" key="5">
    <source>
        <dbReference type="ARBA" id="ARBA00023136"/>
    </source>
</evidence>
<evidence type="ECO:0000313" key="7">
    <source>
        <dbReference type="EMBL" id="RCU44432.1"/>
    </source>
</evidence>
<feature type="transmembrane region" description="Helical" evidence="6">
    <location>
        <begin position="166"/>
        <end position="190"/>
    </location>
</feature>
<evidence type="ECO:0000313" key="8">
    <source>
        <dbReference type="Proteomes" id="UP000252189"/>
    </source>
</evidence>
<gene>
    <name evidence="7" type="ORF">DU504_16930</name>
</gene>
<feature type="transmembrane region" description="Helical" evidence="6">
    <location>
        <begin position="202"/>
        <end position="222"/>
    </location>
</feature>
<dbReference type="OrthoDB" id="51643at2157"/>
<keyword evidence="5 6" id="KW-0472">Membrane</keyword>
<evidence type="ECO:0000256" key="4">
    <source>
        <dbReference type="ARBA" id="ARBA00022989"/>
    </source>
</evidence>
<dbReference type="GO" id="GO:0015232">
    <property type="term" value="F:heme transmembrane transporter activity"/>
    <property type="evidence" value="ECO:0007669"/>
    <property type="project" value="InterPro"/>
</dbReference>
<protein>
    <submittedName>
        <fullName evidence="7">Cytochrome C biogenesis protein</fullName>
    </submittedName>
</protein>
<comment type="subcellular location">
    <subcellularLocation>
        <location evidence="1">Membrane</location>
        <topology evidence="1">Multi-pass membrane protein</topology>
    </subcellularLocation>
</comment>
<reference evidence="7 8" key="1">
    <citation type="submission" date="2018-07" db="EMBL/GenBank/DDBJ databases">
        <title>Genome sequences of Haloplanus salinus JCM 18368T.</title>
        <authorList>
            <person name="Kim Y.B."/>
            <person name="Roh S.W."/>
        </authorList>
    </citation>
    <scope>NUCLEOTIDE SEQUENCE [LARGE SCALE GENOMIC DNA]</scope>
    <source>
        <strain evidence="7 8">JCM 18368</strain>
    </source>
</reference>
<feature type="transmembrane region" description="Helical" evidence="6">
    <location>
        <begin position="25"/>
        <end position="45"/>
    </location>
</feature>
<dbReference type="RefSeq" id="WP_114450606.1">
    <property type="nucleotide sequence ID" value="NZ_QPHM01000003.1"/>
</dbReference>
<dbReference type="GO" id="GO:0017004">
    <property type="term" value="P:cytochrome complex assembly"/>
    <property type="evidence" value="ECO:0007669"/>
    <property type="project" value="InterPro"/>
</dbReference>
<keyword evidence="8" id="KW-1185">Reference proteome</keyword>
<name>A0A368N1Q3_9EURY</name>
<sequence>MRSFLAAVFRIVRKDLRIESRSRRVTTTMAMFALLIVLAFAFSFVKTFRNPAVLGRGALWIAFVFGGTLGVTKTATVEDDDAALDGILLAPVDRSAIYLGKVTSTSLFVFTVNVLTLGATAVLLGYAPTLRTALALLGVLAVAAVGFAAVGVVVATLTFRAGLDELALPLLLVPLVVPVLLAGVELTAALTAGAPTGSWLRLLVIYTAVLLLAGLATFDFVVEE</sequence>
<comment type="similarity">
    <text evidence="2">Belongs to the CcmB/CycW/HelB family.</text>
</comment>
<feature type="transmembrane region" description="Helical" evidence="6">
    <location>
        <begin position="107"/>
        <end position="127"/>
    </location>
</feature>
<keyword evidence="4 6" id="KW-1133">Transmembrane helix</keyword>
<evidence type="ECO:0000256" key="2">
    <source>
        <dbReference type="ARBA" id="ARBA00010544"/>
    </source>
</evidence>
<dbReference type="Proteomes" id="UP000252189">
    <property type="component" value="Unassembled WGS sequence"/>
</dbReference>
<organism evidence="7 8">
    <name type="scientific">Haloplanus salinus</name>
    <dbReference type="NCBI Taxonomy" id="1126245"/>
    <lineage>
        <taxon>Archaea</taxon>
        <taxon>Methanobacteriati</taxon>
        <taxon>Methanobacteriota</taxon>
        <taxon>Stenosarchaea group</taxon>
        <taxon>Halobacteria</taxon>
        <taxon>Halobacteriales</taxon>
        <taxon>Haloferacaceae</taxon>
        <taxon>Haloplanus</taxon>
    </lineage>
</organism>
<feature type="transmembrane region" description="Helical" evidence="6">
    <location>
        <begin position="133"/>
        <end position="159"/>
    </location>
</feature>
<dbReference type="GO" id="GO:0016020">
    <property type="term" value="C:membrane"/>
    <property type="evidence" value="ECO:0007669"/>
    <property type="project" value="UniProtKB-SubCell"/>
</dbReference>
<evidence type="ECO:0000256" key="6">
    <source>
        <dbReference type="SAM" id="Phobius"/>
    </source>
</evidence>
<keyword evidence="3 6" id="KW-0812">Transmembrane</keyword>
<comment type="caution">
    <text evidence="7">The sequence shown here is derived from an EMBL/GenBank/DDBJ whole genome shotgun (WGS) entry which is preliminary data.</text>
</comment>
<evidence type="ECO:0000256" key="3">
    <source>
        <dbReference type="ARBA" id="ARBA00022692"/>
    </source>
</evidence>
<dbReference type="InterPro" id="IPR003544">
    <property type="entry name" value="Cyt_c_biogenesis_CcmB"/>
</dbReference>
<proteinExistence type="inferred from homology"/>
<evidence type="ECO:0000256" key="1">
    <source>
        <dbReference type="ARBA" id="ARBA00004141"/>
    </source>
</evidence>
<dbReference type="GeneID" id="99245573"/>